<keyword evidence="2" id="KW-1185">Reference proteome</keyword>
<reference evidence="2" key="1">
    <citation type="journal article" date="2019" name="Int. J. Syst. Evol. Microbiol.">
        <title>The Global Catalogue of Microorganisms (GCM) 10K type strain sequencing project: providing services to taxonomists for standard genome sequencing and annotation.</title>
        <authorList>
            <consortium name="The Broad Institute Genomics Platform"/>
            <consortium name="The Broad Institute Genome Sequencing Center for Infectious Disease"/>
            <person name="Wu L."/>
            <person name="Ma J."/>
        </authorList>
    </citation>
    <scope>NUCLEOTIDE SEQUENCE [LARGE SCALE GENOMIC DNA]</scope>
    <source>
        <strain evidence="2">JCM 16112</strain>
    </source>
</reference>
<gene>
    <name evidence="1" type="ORF">GCM10009119_35840</name>
</gene>
<dbReference type="Proteomes" id="UP001500469">
    <property type="component" value="Unassembled WGS sequence"/>
</dbReference>
<protein>
    <submittedName>
        <fullName evidence="1">Uncharacterized protein</fullName>
    </submittedName>
</protein>
<proteinExistence type="predicted"/>
<organism evidence="1 2">
    <name type="scientific">Algoriphagus jejuensis</name>
    <dbReference type="NCBI Taxonomy" id="419934"/>
    <lineage>
        <taxon>Bacteria</taxon>
        <taxon>Pseudomonadati</taxon>
        <taxon>Bacteroidota</taxon>
        <taxon>Cytophagia</taxon>
        <taxon>Cytophagales</taxon>
        <taxon>Cyclobacteriaceae</taxon>
        <taxon>Algoriphagus</taxon>
    </lineage>
</organism>
<evidence type="ECO:0000313" key="1">
    <source>
        <dbReference type="EMBL" id="GAA0880614.1"/>
    </source>
</evidence>
<comment type="caution">
    <text evidence="1">The sequence shown here is derived from an EMBL/GenBank/DDBJ whole genome shotgun (WGS) entry which is preliminary data.</text>
</comment>
<dbReference type="EMBL" id="BAAAFI010000045">
    <property type="protein sequence ID" value="GAA0880614.1"/>
    <property type="molecule type" value="Genomic_DNA"/>
</dbReference>
<evidence type="ECO:0000313" key="2">
    <source>
        <dbReference type="Proteomes" id="UP001500469"/>
    </source>
</evidence>
<name>A0ABP3YJA9_9BACT</name>
<accession>A0ABP3YJA9</accession>
<sequence length="82" mass="10089">MIFFFKERRIRYNKDKCLQYDIKFDYSKTIHLLSQDLKRVITEALIESLEKIKNHKKIKYFDFETFKTDFKNVLESKTVTNN</sequence>